<comment type="caution">
    <text evidence="1">The sequence shown here is derived from an EMBL/GenBank/DDBJ whole genome shotgun (WGS) entry which is preliminary data.</text>
</comment>
<keyword evidence="2" id="KW-1185">Reference proteome</keyword>
<evidence type="ECO:0000313" key="2">
    <source>
        <dbReference type="Proteomes" id="UP000187283"/>
    </source>
</evidence>
<dbReference type="OrthoDB" id="5579505at2759"/>
<evidence type="ECO:0008006" key="3">
    <source>
        <dbReference type="Google" id="ProtNLM"/>
    </source>
</evidence>
<accession>A0A1R1XK90</accession>
<sequence>MDTPASKKFTLKLGTGFQHAKVSNSTGSRYNKSTVGRMIDHIYYAGLNSRPNWCTANRFLDLSDHMPITAQWTLVLSSHNRFTVLADTEMGLNELCAGLIDTVWDQSARLGALDAPDETIKTVLSNITLKKK</sequence>
<protein>
    <recommendedName>
        <fullName evidence="3">Endonuclease/exonuclease/phosphatase domain-containing protein</fullName>
    </recommendedName>
</protein>
<reference evidence="1 2" key="1">
    <citation type="submission" date="2017-01" db="EMBL/GenBank/DDBJ databases">
        <authorList>
            <person name="Mah S.A."/>
            <person name="Swanson W.J."/>
            <person name="Moy G.W."/>
            <person name="Vacquier V.D."/>
        </authorList>
    </citation>
    <scope>NUCLEOTIDE SEQUENCE [LARGE SCALE GENOMIC DNA]</scope>
    <source>
        <strain evidence="1 2">GSMNP</strain>
    </source>
</reference>
<dbReference type="STRING" id="133412.A0A1R1XK90"/>
<dbReference type="Proteomes" id="UP000187283">
    <property type="component" value="Unassembled WGS sequence"/>
</dbReference>
<organism evidence="1 2">
    <name type="scientific">Smittium culicis</name>
    <dbReference type="NCBI Taxonomy" id="133412"/>
    <lineage>
        <taxon>Eukaryota</taxon>
        <taxon>Fungi</taxon>
        <taxon>Fungi incertae sedis</taxon>
        <taxon>Zoopagomycota</taxon>
        <taxon>Kickxellomycotina</taxon>
        <taxon>Harpellomycetes</taxon>
        <taxon>Harpellales</taxon>
        <taxon>Legeriomycetaceae</taxon>
        <taxon>Smittium</taxon>
    </lineage>
</organism>
<proteinExistence type="predicted"/>
<gene>
    <name evidence="1" type="ORF">AYI70_g7531</name>
</gene>
<name>A0A1R1XK90_9FUNG</name>
<evidence type="ECO:0000313" key="1">
    <source>
        <dbReference type="EMBL" id="OMJ15030.1"/>
    </source>
</evidence>
<dbReference type="EMBL" id="LSSN01002805">
    <property type="protein sequence ID" value="OMJ15030.1"/>
    <property type="molecule type" value="Genomic_DNA"/>
</dbReference>
<dbReference type="AlphaFoldDB" id="A0A1R1XK90"/>